<feature type="region of interest" description="Disordered" evidence="4">
    <location>
        <begin position="710"/>
        <end position="733"/>
    </location>
</feature>
<organism evidence="5 6">
    <name type="scientific">Mucor flavus</name>
    <dbReference type="NCBI Taxonomy" id="439312"/>
    <lineage>
        <taxon>Eukaryota</taxon>
        <taxon>Fungi</taxon>
        <taxon>Fungi incertae sedis</taxon>
        <taxon>Mucoromycota</taxon>
        <taxon>Mucoromycotina</taxon>
        <taxon>Mucoromycetes</taxon>
        <taxon>Mucorales</taxon>
        <taxon>Mucorineae</taxon>
        <taxon>Mucoraceae</taxon>
        <taxon>Mucor</taxon>
    </lineage>
</organism>
<feature type="compositionally biased region" description="Polar residues" evidence="4">
    <location>
        <begin position="711"/>
        <end position="733"/>
    </location>
</feature>
<gene>
    <name evidence="5" type="ORF">MFLAVUS_008822</name>
</gene>
<evidence type="ECO:0000313" key="6">
    <source>
        <dbReference type="Proteomes" id="UP001473302"/>
    </source>
</evidence>
<comment type="caution">
    <text evidence="5">The sequence shown here is derived from an EMBL/GenBank/DDBJ whole genome shotgun (WGS) entry which is preliminary data.</text>
</comment>
<proteinExistence type="inferred from homology"/>
<comment type="similarity">
    <text evidence="1">Belongs to the SMG8 family.</text>
</comment>
<dbReference type="PANTHER" id="PTHR13091">
    <property type="entry name" value="AMPLIFIED IN BREAST CANCER 2-RELATED"/>
    <property type="match status" value="1"/>
</dbReference>
<dbReference type="Pfam" id="PF10220">
    <property type="entry name" value="Smg8_Smg9"/>
    <property type="match status" value="3"/>
</dbReference>
<dbReference type="EMBL" id="BAABUK010000025">
    <property type="protein sequence ID" value="GAA5815316.1"/>
    <property type="molecule type" value="Genomic_DNA"/>
</dbReference>
<evidence type="ECO:0000256" key="2">
    <source>
        <dbReference type="ARBA" id="ARBA00023161"/>
    </source>
</evidence>
<keyword evidence="6" id="KW-1185">Reference proteome</keyword>
<evidence type="ECO:0000256" key="4">
    <source>
        <dbReference type="SAM" id="MobiDB-lite"/>
    </source>
</evidence>
<evidence type="ECO:0000313" key="5">
    <source>
        <dbReference type="EMBL" id="GAA5815316.1"/>
    </source>
</evidence>
<dbReference type="Proteomes" id="UP001473302">
    <property type="component" value="Unassembled WGS sequence"/>
</dbReference>
<protein>
    <recommendedName>
        <fullName evidence="3">Nonsense-mediated mRNA decay factor SMG8</fullName>
    </recommendedName>
</protein>
<evidence type="ECO:0000256" key="3">
    <source>
        <dbReference type="ARBA" id="ARBA00029509"/>
    </source>
</evidence>
<accession>A0ABP9Z878</accession>
<reference evidence="5 6" key="1">
    <citation type="submission" date="2024-04" db="EMBL/GenBank/DDBJ databases">
        <title>genome sequences of Mucor flavus KT1a and Helicostylum pulchrum KT1b strains isolated from the surface of a dry-aged beef.</title>
        <authorList>
            <person name="Toyotome T."/>
            <person name="Hosono M."/>
            <person name="Torimaru M."/>
            <person name="Fukuda K."/>
            <person name="Mikami N."/>
        </authorList>
    </citation>
    <scope>NUCLEOTIDE SEQUENCE [LARGE SCALE GENOMIC DNA]</scope>
    <source>
        <strain evidence="5 6">KT1a</strain>
    </source>
</reference>
<name>A0ABP9Z878_9FUNG</name>
<keyword evidence="2" id="KW-0866">Nonsense-mediated mRNA decay</keyword>
<sequence>MDEIKKLLDTSGLSPLRDSGLIIVSLYGVSEEQRRTLPSITTVTLANRIAGTKAFTLRNEPLSKDTVELAEGLQMYVDHTLKTVYIFMDSKLDINSLTNEKPILPPTILPSSFMSTLVALSQIKSNMYTHLAQYQSSCWKYWDIAVPNALFERKELERTNPNLLGWWGPAKGVPMLVFVATNISFATILPAAIKRMQDTLQLKTKDIFRALHLIPFKPEGNAPHPPVEVRSLFLLPSSSQPIIHIVPTPPPELTSQKSKSPFSFDTPTSIGSYLKDLTVAEPTSVTLYHEYSDKLLRNFVSNWIKTALTRHPLHHSNSGFRKDTRSCPLPTGIQFISAAVPFLSFLFNQPITENGVDFKKVIMFNMPSTKGMIQQIEVILRKKIKDNIEIERMFSRTHSISLMEKCVEAYLQDAPPFYTEQYHQWKRNNVMRMYNSLARGPCLEEYAVRLERECDSIWKGGRQSCESVSLTGRACRLKMGHELESPPVKTSRDDRAISVDNTKHNSGFTFFHACDCGRTQKMRDDPFDIEEANVKFYNKFNCCLGTERAALDIEKSSYGEFQHLVLAYDKIPPTDTCLIYLGPSNVYKNKVGLDKVEGFMNSTNFLIPWAITTVNELKLHQQEAVNTATNITTTASSAAASVNAVETGPKISAESTIKNSFLRSSSVSRVNHDASEWPVLGKTYALKPSNNTTSAPVVASLEAFPVLGSKPQPSVTSTASPAKASNSASLVPTHTPVNTRQLFDTRRKRSNRVRERVYGLIRGYVGAEYECPHGHRFLSCGEGRVCKLGHASHPKEHGNYFVHQDLPIFVICPCTYANNPSGANTEVTAQLLRLYVVTPEEALTISIEPKIKIDTSGTEEPFISDLGITGNLAFGPGSMYVLRLPFIYRDSQGSPIPVESDIQKRLKSAILLKDCIKFHYHESKKWEIDS</sequence>
<evidence type="ECO:0000256" key="1">
    <source>
        <dbReference type="ARBA" id="ARBA00006443"/>
    </source>
</evidence>
<dbReference type="PANTHER" id="PTHR13091:SF0">
    <property type="entry name" value="NONSENSE-MEDIATED MRNA DECAY FACTOR SMG8"/>
    <property type="match status" value="1"/>
</dbReference>
<dbReference type="InterPro" id="IPR019354">
    <property type="entry name" value="SMG8-like"/>
</dbReference>